<dbReference type="InterPro" id="IPR050204">
    <property type="entry name" value="AraC_XylS_family_regulators"/>
</dbReference>
<dbReference type="SMART" id="SM00342">
    <property type="entry name" value="HTH_ARAC"/>
    <property type="match status" value="1"/>
</dbReference>
<keyword evidence="6" id="KW-1185">Reference proteome</keyword>
<dbReference type="PANTHER" id="PTHR46796">
    <property type="entry name" value="HTH-TYPE TRANSCRIPTIONAL ACTIVATOR RHAS-RELATED"/>
    <property type="match status" value="1"/>
</dbReference>
<evidence type="ECO:0000256" key="2">
    <source>
        <dbReference type="ARBA" id="ARBA00023125"/>
    </source>
</evidence>
<dbReference type="Gene3D" id="1.10.10.60">
    <property type="entry name" value="Homeodomain-like"/>
    <property type="match status" value="1"/>
</dbReference>
<gene>
    <name evidence="5" type="ORF">JE024_38185</name>
</gene>
<organism evidence="5 6">
    <name type="scientific">Streptomyces zhihengii</name>
    <dbReference type="NCBI Taxonomy" id="1818004"/>
    <lineage>
        <taxon>Bacteria</taxon>
        <taxon>Bacillati</taxon>
        <taxon>Actinomycetota</taxon>
        <taxon>Actinomycetes</taxon>
        <taxon>Kitasatosporales</taxon>
        <taxon>Streptomycetaceae</taxon>
        <taxon>Streptomyces</taxon>
    </lineage>
</organism>
<accession>A0ABS2V3G0</accession>
<dbReference type="Proteomes" id="UP000664109">
    <property type="component" value="Unassembled WGS sequence"/>
</dbReference>
<keyword evidence="3" id="KW-0804">Transcription</keyword>
<reference evidence="5 6" key="1">
    <citation type="journal article" date="2016" name="Arch. Microbiol.">
        <title>Streptomyces zhihengii sp. nov., isolated from rhizospheric soil of Psammosilene tunicoides.</title>
        <authorList>
            <person name="Huang M.J."/>
            <person name="Fei J.J."/>
            <person name="Salam N."/>
            <person name="Kim C.J."/>
            <person name="Hozzein W.N."/>
            <person name="Xiao M."/>
            <person name="Huang H.Q."/>
            <person name="Li W.J."/>
        </authorList>
    </citation>
    <scope>NUCLEOTIDE SEQUENCE [LARGE SCALE GENOMIC DNA]</scope>
    <source>
        <strain evidence="5 6">YIM T102</strain>
    </source>
</reference>
<keyword evidence="1" id="KW-0805">Transcription regulation</keyword>
<feature type="domain" description="HTH araC/xylS-type" evidence="4">
    <location>
        <begin position="213"/>
        <end position="314"/>
    </location>
</feature>
<comment type="caution">
    <text evidence="5">The sequence shown here is derived from an EMBL/GenBank/DDBJ whole genome shotgun (WGS) entry which is preliminary data.</text>
</comment>
<sequence>MQSLAFHGQNVEEAVHFPPASDTRLASLEAAAADVRRTADGELVVDARSFTADVTYEASAQDRVLLATVHRGTMIDTTGGRHDVHEPGETFLLAPPGVPTTGRAHRARCTLTLFDASLLTEVTAHSAQPVPGRGPVRFTGRRPLDAGANQRLGTTIAFLRDHVLADPDTADGPVGTTAARHLAAVTLATLPNTAQNSAAAAAGDAAPATETLRRAMTFIEENAQRDIGLADIATAVHVTPRAVQYAFSRHTDLTPLGYLRRVRLHHAHTELRNASPATTSVAAIAVRWGFTHQGRFAAAHRAVYGESPSATLRTPP</sequence>
<evidence type="ECO:0000313" key="6">
    <source>
        <dbReference type="Proteomes" id="UP000664109"/>
    </source>
</evidence>
<proteinExistence type="predicted"/>
<protein>
    <submittedName>
        <fullName evidence="5">AraC family transcriptional regulator</fullName>
    </submittedName>
</protein>
<evidence type="ECO:0000313" key="5">
    <source>
        <dbReference type="EMBL" id="MBM9624391.1"/>
    </source>
</evidence>
<dbReference type="PANTHER" id="PTHR46796:SF12">
    <property type="entry name" value="HTH-TYPE DNA-BINDING TRANSCRIPTIONAL ACTIVATOR EUTR"/>
    <property type="match status" value="1"/>
</dbReference>
<dbReference type="Pfam" id="PF12833">
    <property type="entry name" value="HTH_18"/>
    <property type="match status" value="1"/>
</dbReference>
<dbReference type="PROSITE" id="PS01124">
    <property type="entry name" value="HTH_ARAC_FAMILY_2"/>
    <property type="match status" value="1"/>
</dbReference>
<keyword evidence="2" id="KW-0238">DNA-binding</keyword>
<evidence type="ECO:0000256" key="3">
    <source>
        <dbReference type="ARBA" id="ARBA00023163"/>
    </source>
</evidence>
<dbReference type="SUPFAM" id="SSF46689">
    <property type="entry name" value="Homeodomain-like"/>
    <property type="match status" value="2"/>
</dbReference>
<evidence type="ECO:0000259" key="4">
    <source>
        <dbReference type="PROSITE" id="PS01124"/>
    </source>
</evidence>
<dbReference type="RefSeq" id="WP_205378393.1">
    <property type="nucleotide sequence ID" value="NZ_JAFEJA010000002.1"/>
</dbReference>
<dbReference type="InterPro" id="IPR018060">
    <property type="entry name" value="HTH_AraC"/>
</dbReference>
<dbReference type="InterPro" id="IPR009057">
    <property type="entry name" value="Homeodomain-like_sf"/>
</dbReference>
<evidence type="ECO:0000256" key="1">
    <source>
        <dbReference type="ARBA" id="ARBA00023015"/>
    </source>
</evidence>
<name>A0ABS2V3G0_9ACTN</name>
<dbReference type="EMBL" id="JAFEJA010000002">
    <property type="protein sequence ID" value="MBM9624391.1"/>
    <property type="molecule type" value="Genomic_DNA"/>
</dbReference>